<accession>A0A8K1CA21</accession>
<dbReference type="PANTHER" id="PTHR31737">
    <property type="entry name" value="PROTEIN TOS1"/>
    <property type="match status" value="1"/>
</dbReference>
<feature type="chain" id="PRO_5035457922" evidence="1">
    <location>
        <begin position="22"/>
        <end position="109"/>
    </location>
</feature>
<dbReference type="SUPFAM" id="SSF49870">
    <property type="entry name" value="Osmotin, thaumatin-like protein"/>
    <property type="match status" value="1"/>
</dbReference>
<dbReference type="Proteomes" id="UP000794436">
    <property type="component" value="Unassembled WGS sequence"/>
</dbReference>
<evidence type="ECO:0000313" key="2">
    <source>
        <dbReference type="EMBL" id="TMW59239.1"/>
    </source>
</evidence>
<sequence>MLLPSRVLMIVSAYLSVPVSATRFSFINQCPHEIQLWDNSQLIRIPVNAPPLVQNVARAGLMWRHGYNPEATLAEFTVIGDGKAWYDISIIPPGVSRHLIKSKIVFCVI</sequence>
<organism evidence="2 3">
    <name type="scientific">Pythium oligandrum</name>
    <name type="common">Mycoparasitic fungus</name>
    <dbReference type="NCBI Taxonomy" id="41045"/>
    <lineage>
        <taxon>Eukaryota</taxon>
        <taxon>Sar</taxon>
        <taxon>Stramenopiles</taxon>
        <taxon>Oomycota</taxon>
        <taxon>Peronosporomycetes</taxon>
        <taxon>Pythiales</taxon>
        <taxon>Pythiaceae</taxon>
        <taxon>Pythium</taxon>
    </lineage>
</organism>
<feature type="signal peptide" evidence="1">
    <location>
        <begin position="1"/>
        <end position="21"/>
    </location>
</feature>
<dbReference type="EMBL" id="SPLM01000110">
    <property type="protein sequence ID" value="TMW59239.1"/>
    <property type="molecule type" value="Genomic_DNA"/>
</dbReference>
<protein>
    <submittedName>
        <fullName evidence="2">Uncharacterized protein</fullName>
    </submittedName>
</protein>
<reference evidence="2" key="1">
    <citation type="submission" date="2019-03" db="EMBL/GenBank/DDBJ databases">
        <title>Long read genome sequence of the mycoparasitic Pythium oligandrum ATCC 38472 isolated from sugarbeet rhizosphere.</title>
        <authorList>
            <person name="Gaulin E."/>
        </authorList>
    </citation>
    <scope>NUCLEOTIDE SEQUENCE</scope>
    <source>
        <strain evidence="2">ATCC 38472_TT</strain>
    </source>
</reference>
<evidence type="ECO:0000313" key="3">
    <source>
        <dbReference type="Proteomes" id="UP000794436"/>
    </source>
</evidence>
<gene>
    <name evidence="2" type="ORF">Poli38472_007384</name>
</gene>
<proteinExistence type="predicted"/>
<dbReference type="InterPro" id="IPR037176">
    <property type="entry name" value="Osmotin/thaumatin-like_sf"/>
</dbReference>
<dbReference type="PANTHER" id="PTHR31737:SF2">
    <property type="entry name" value="PROTEIN TOS1"/>
    <property type="match status" value="1"/>
</dbReference>
<evidence type="ECO:0000256" key="1">
    <source>
        <dbReference type="SAM" id="SignalP"/>
    </source>
</evidence>
<dbReference type="OrthoDB" id="10464878at2759"/>
<name>A0A8K1CA21_PYTOL</name>
<comment type="caution">
    <text evidence="2">The sequence shown here is derived from an EMBL/GenBank/DDBJ whole genome shotgun (WGS) entry which is preliminary data.</text>
</comment>
<keyword evidence="3" id="KW-1185">Reference proteome</keyword>
<dbReference type="AlphaFoldDB" id="A0A8K1CA21"/>
<keyword evidence="1" id="KW-0732">Signal</keyword>